<dbReference type="InterPro" id="IPR008930">
    <property type="entry name" value="Terpenoid_cyclase/PrenylTrfase"/>
</dbReference>
<accession>A0ABS4QIM2</accession>
<dbReference type="EMBL" id="JAGGMR010000001">
    <property type="protein sequence ID" value="MBP2191567.1"/>
    <property type="molecule type" value="Genomic_DNA"/>
</dbReference>
<keyword evidence="2" id="KW-0413">Isomerase</keyword>
<dbReference type="PANTHER" id="PTHR31739:SF25">
    <property type="entry name" value="(E,E)-GERANYLLINALOOL SYNTHASE"/>
    <property type="match status" value="1"/>
</dbReference>
<dbReference type="PANTHER" id="PTHR31739">
    <property type="entry name" value="ENT-COPALYL DIPHOSPHATE SYNTHASE, CHLOROPLASTIC"/>
    <property type="match status" value="1"/>
</dbReference>
<gene>
    <name evidence="2" type="ORF">BJ987_004468</name>
</gene>
<dbReference type="Pfam" id="PF13243">
    <property type="entry name" value="SQHop_cyclase_C"/>
    <property type="match status" value="1"/>
</dbReference>
<dbReference type="Gene3D" id="1.50.10.20">
    <property type="match status" value="1"/>
</dbReference>
<comment type="caution">
    <text evidence="2">The sequence shown here is derived from an EMBL/GenBank/DDBJ whole genome shotgun (WGS) entry which is preliminary data.</text>
</comment>
<dbReference type="EC" id="5.5.1.16" evidence="2"/>
<evidence type="ECO:0000259" key="1">
    <source>
        <dbReference type="Pfam" id="PF13243"/>
    </source>
</evidence>
<dbReference type="SUPFAM" id="SSF48239">
    <property type="entry name" value="Terpenoid cyclases/Protein prenyltransferases"/>
    <property type="match status" value="2"/>
</dbReference>
<feature type="domain" description="Squalene cyclase C-terminal" evidence="1">
    <location>
        <begin position="340"/>
        <end position="425"/>
    </location>
</feature>
<dbReference type="GO" id="GO:0035439">
    <property type="term" value="F:halimadienyl-diphosphate synthase activity"/>
    <property type="evidence" value="ECO:0007669"/>
    <property type="project" value="UniProtKB-EC"/>
</dbReference>
<name>A0ABS4QIM2_9NOCA</name>
<protein>
    <submittedName>
        <fullName evidence="2">Halimadienyl-diphosphate synthase</fullName>
        <ecNumber evidence="2">5.5.1.16</ecNumber>
    </submittedName>
</protein>
<evidence type="ECO:0000313" key="2">
    <source>
        <dbReference type="EMBL" id="MBP2191567.1"/>
    </source>
</evidence>
<dbReference type="Proteomes" id="UP001519325">
    <property type="component" value="Unassembled WGS sequence"/>
</dbReference>
<dbReference type="RefSeq" id="WP_209893360.1">
    <property type="nucleotide sequence ID" value="NZ_JAGGMR010000001.1"/>
</dbReference>
<dbReference type="Gene3D" id="1.50.10.160">
    <property type="match status" value="1"/>
</dbReference>
<dbReference type="InterPro" id="IPR050148">
    <property type="entry name" value="Terpene_synthase-like"/>
</dbReference>
<evidence type="ECO:0000313" key="3">
    <source>
        <dbReference type="Proteomes" id="UP001519325"/>
    </source>
</evidence>
<proteinExistence type="predicted"/>
<dbReference type="InterPro" id="IPR032696">
    <property type="entry name" value="SQ_cyclase_C"/>
</dbReference>
<keyword evidence="3" id="KW-1185">Reference proteome</keyword>
<reference evidence="2 3" key="1">
    <citation type="submission" date="2021-03" db="EMBL/GenBank/DDBJ databases">
        <title>Sequencing the genomes of 1000 actinobacteria strains.</title>
        <authorList>
            <person name="Klenk H.-P."/>
        </authorList>
    </citation>
    <scope>NUCLEOTIDE SEQUENCE [LARGE SCALE GENOMIC DNA]</scope>
    <source>
        <strain evidence="2 3">DSM 45516</strain>
    </source>
</reference>
<organism evidence="2 3">
    <name type="scientific">Nocardia goodfellowii</name>
    <dbReference type="NCBI Taxonomy" id="882446"/>
    <lineage>
        <taxon>Bacteria</taxon>
        <taxon>Bacillati</taxon>
        <taxon>Actinomycetota</taxon>
        <taxon>Actinomycetes</taxon>
        <taxon>Mycobacteriales</taxon>
        <taxon>Nocardiaceae</taxon>
        <taxon>Nocardia</taxon>
    </lineage>
</organism>
<sequence length="507" mass="55072">MTLETNHKSTAWHPLAEAERIVAGIGQRPVASMAYATAAAARLHRDGGPLFPAARHWLRTHQHSDGSWGGRIPHAHDRTVATLAAVAALDGLERDWAVAARRRGARYLCAHGGRWRGSATETVGFELIAAYLSERLRSSGLAMAGLYELRELRAAKLAHFPGTATSAGPTTVLYSLEAAEGVIDTDLAVSHLSPDGAMADNPAATAAVWEATGNAGTLGYLCRAADSTGDGGMPEVYPIDVFEPAWVLYHLHRAGLRPPSAARQVALLRRRAAAMKPDRPGLGISRDFPVPDSDDTAMVANVLCAYGFDDNGLLEALLSFERPAHFVGYPYERGTPVSANGRVLEALTRRGDRFQPQITKVTTFLFDTRRERAWWNDKWHLSPYYATAQAVFGLAATVPRELSRTWRWLVDSQHADGSWGMAGGQPEETAYAVLALDVLEICHGPAARESYQRAHRYLADHLPGNDFAELWIGKGLYTPPGVVRAAILAAHTISGRHSLRYRGRAGS</sequence>